<dbReference type="EMBL" id="RWIC01001432">
    <property type="protein sequence ID" value="TKC35804.1"/>
    <property type="molecule type" value="Genomic_DNA"/>
</dbReference>
<evidence type="ECO:0000313" key="3">
    <source>
        <dbReference type="Proteomes" id="UP000308365"/>
    </source>
</evidence>
<protein>
    <recommendedName>
        <fullName evidence="4">60S ribosomal protein L28</fullName>
    </recommendedName>
</protein>
<gene>
    <name evidence="2" type="ORF">EI555_006527</name>
</gene>
<comment type="caution">
    <text evidence="2">The sequence shown here is derived from an EMBL/GenBank/DDBJ whole genome shotgun (WGS) entry which is preliminary data.</text>
</comment>
<proteinExistence type="predicted"/>
<dbReference type="GO" id="GO:0006412">
    <property type="term" value="P:translation"/>
    <property type="evidence" value="ECO:0007669"/>
    <property type="project" value="InterPro"/>
</dbReference>
<accession>A0A4U1EHR1</accession>
<evidence type="ECO:0000256" key="1">
    <source>
        <dbReference type="SAM" id="MobiDB-lite"/>
    </source>
</evidence>
<sequence>MIMGNCSSLLTKRNKQMYSSKSSNRADSQQGYRHGASSQWQRCPSVMKKRTGQQKSATPYVWTTVNKNAWATLSSIVHMILKNKYCPDLHMVAVSRAGTTLGSQEEAVMVKRKPTHPTKSS</sequence>
<organism evidence="2 3">
    <name type="scientific">Monodon monoceros</name>
    <name type="common">Narwhal</name>
    <name type="synonym">Ceratodon monodon</name>
    <dbReference type="NCBI Taxonomy" id="40151"/>
    <lineage>
        <taxon>Eukaryota</taxon>
        <taxon>Metazoa</taxon>
        <taxon>Chordata</taxon>
        <taxon>Craniata</taxon>
        <taxon>Vertebrata</taxon>
        <taxon>Euteleostomi</taxon>
        <taxon>Mammalia</taxon>
        <taxon>Eutheria</taxon>
        <taxon>Laurasiatheria</taxon>
        <taxon>Artiodactyla</taxon>
        <taxon>Whippomorpha</taxon>
        <taxon>Cetacea</taxon>
        <taxon>Odontoceti</taxon>
        <taxon>Monodontidae</taxon>
        <taxon>Monodon</taxon>
    </lineage>
</organism>
<dbReference type="GO" id="GO:0005840">
    <property type="term" value="C:ribosome"/>
    <property type="evidence" value="ECO:0007669"/>
    <property type="project" value="InterPro"/>
</dbReference>
<dbReference type="Proteomes" id="UP000308365">
    <property type="component" value="Unassembled WGS sequence"/>
</dbReference>
<reference evidence="3" key="1">
    <citation type="journal article" date="2019" name="IScience">
        <title>Narwhal Genome Reveals Long-Term Low Genetic Diversity despite Current Large Abundance Size.</title>
        <authorList>
            <person name="Westbury M.V."/>
            <person name="Petersen B."/>
            <person name="Garde E."/>
            <person name="Heide-Jorgensen M.P."/>
            <person name="Lorenzen E.D."/>
        </authorList>
    </citation>
    <scope>NUCLEOTIDE SEQUENCE [LARGE SCALE GENOMIC DNA]</scope>
</reference>
<feature type="compositionally biased region" description="Polar residues" evidence="1">
    <location>
        <begin position="14"/>
        <end position="42"/>
    </location>
</feature>
<evidence type="ECO:0008006" key="4">
    <source>
        <dbReference type="Google" id="ProtNLM"/>
    </source>
</evidence>
<feature type="region of interest" description="Disordered" evidence="1">
    <location>
        <begin position="14"/>
        <end position="57"/>
    </location>
</feature>
<dbReference type="InterPro" id="IPR002672">
    <property type="entry name" value="Ribosomal_eL28"/>
</dbReference>
<dbReference type="Gene3D" id="3.30.390.110">
    <property type="match status" value="1"/>
</dbReference>
<evidence type="ECO:0000313" key="2">
    <source>
        <dbReference type="EMBL" id="TKC35804.1"/>
    </source>
</evidence>
<dbReference type="GO" id="GO:0003735">
    <property type="term" value="F:structural constituent of ribosome"/>
    <property type="evidence" value="ECO:0007669"/>
    <property type="project" value="InterPro"/>
</dbReference>
<dbReference type="AlphaFoldDB" id="A0A4U1EHR1"/>
<dbReference type="PANTHER" id="PTHR10544">
    <property type="entry name" value="60S RIBOSOMAL PROTEIN L28"/>
    <property type="match status" value="1"/>
</dbReference>
<name>A0A4U1EHR1_MONMO</name>